<organism evidence="1 2">
    <name type="scientific">Pantoea osteomyelitidis</name>
    <dbReference type="NCBI Taxonomy" id="3230026"/>
    <lineage>
        <taxon>Bacteria</taxon>
        <taxon>Pseudomonadati</taxon>
        <taxon>Pseudomonadota</taxon>
        <taxon>Gammaproteobacteria</taxon>
        <taxon>Enterobacterales</taxon>
        <taxon>Erwiniaceae</taxon>
        <taxon>Pantoea</taxon>
    </lineage>
</organism>
<dbReference type="Pfam" id="PF26332">
    <property type="entry name" value="DUF8087"/>
    <property type="match status" value="1"/>
</dbReference>
<dbReference type="InterPro" id="IPR058400">
    <property type="entry name" value="DUF8087"/>
</dbReference>
<proteinExistence type="predicted"/>
<accession>A0ABW7PWA4</accession>
<comment type="caution">
    <text evidence="1">The sequence shown here is derived from an EMBL/GenBank/DDBJ whole genome shotgun (WGS) entry which is preliminary data.</text>
</comment>
<keyword evidence="2" id="KW-1185">Reference proteome</keyword>
<protein>
    <submittedName>
        <fullName evidence="1">Uncharacterized protein</fullName>
    </submittedName>
</protein>
<dbReference type="EMBL" id="JBGFSN010000004">
    <property type="protein sequence ID" value="MFH8134075.1"/>
    <property type="molecule type" value="Genomic_DNA"/>
</dbReference>
<evidence type="ECO:0000313" key="1">
    <source>
        <dbReference type="EMBL" id="MFH8134075.1"/>
    </source>
</evidence>
<sequence length="103" mass="11863">MKNQNVIPMEGFYVSGNNPSMKLIVTEVIVIELDEAEEDDPFFVVNAVNEDDDDDVSLPAYEFIPDEWWQFVRSNQLKFVPETHIPEADLRSFLAKVRTRGNS</sequence>
<reference evidence="1 2" key="1">
    <citation type="submission" date="2024-08" db="EMBL/GenBank/DDBJ databases">
        <title>Pantoea ronii - a newly identified human opportunistic pathogen.</title>
        <authorList>
            <person name="Keidar-Friedman D."/>
            <person name="Sorek N."/>
            <person name="Leshin-Carmel D."/>
            <person name="Tsur A."/>
            <person name="Amsalem M."/>
            <person name="Tolkach D."/>
            <person name="Brosh-Nissimov T."/>
        </authorList>
    </citation>
    <scope>NUCLEOTIDE SEQUENCE [LARGE SCALE GENOMIC DNA]</scope>
    <source>
        <strain evidence="1 2">AA23256</strain>
    </source>
</reference>
<gene>
    <name evidence="1" type="ORF">ABU178_07810</name>
</gene>
<name>A0ABW7PWA4_9GAMM</name>
<dbReference type="RefSeq" id="WP_397213559.1">
    <property type="nucleotide sequence ID" value="NZ_JBGFSN010000004.1"/>
</dbReference>
<evidence type="ECO:0000313" key="2">
    <source>
        <dbReference type="Proteomes" id="UP001611251"/>
    </source>
</evidence>
<dbReference type="Proteomes" id="UP001611251">
    <property type="component" value="Unassembled WGS sequence"/>
</dbReference>